<dbReference type="Gene3D" id="3.40.630.30">
    <property type="match status" value="1"/>
</dbReference>
<dbReference type="CDD" id="cd04301">
    <property type="entry name" value="NAT_SF"/>
    <property type="match status" value="1"/>
</dbReference>
<evidence type="ECO:0000313" key="2">
    <source>
        <dbReference type="EMBL" id="CAC43017.1"/>
    </source>
</evidence>
<feature type="domain" description="N-acetyltransferase" evidence="1">
    <location>
        <begin position="1"/>
        <end position="137"/>
    </location>
</feature>
<evidence type="ECO:0000259" key="1">
    <source>
        <dbReference type="PROSITE" id="PS51186"/>
    </source>
</evidence>
<dbReference type="AlphaFoldDB" id="Q937I1"/>
<dbReference type="Pfam" id="PF00583">
    <property type="entry name" value="Acetyltransf_1"/>
    <property type="match status" value="1"/>
</dbReference>
<accession>Q937I1</accession>
<dbReference type="InterPro" id="IPR016181">
    <property type="entry name" value="Acyl_CoA_acyltransferase"/>
</dbReference>
<dbReference type="PROSITE" id="PS51186">
    <property type="entry name" value="GNAT"/>
    <property type="match status" value="1"/>
</dbReference>
<proteinExistence type="predicted"/>
<dbReference type="GO" id="GO:0016747">
    <property type="term" value="F:acyltransferase activity, transferring groups other than amino-acyl groups"/>
    <property type="evidence" value="ECO:0007669"/>
    <property type="project" value="InterPro"/>
</dbReference>
<protein>
    <recommendedName>
        <fullName evidence="1">N-acetyltransferase domain-containing protein</fullName>
    </recommendedName>
</protein>
<sequence>MIMTAVPHPDDVSEIRNKLRAYNAQHVDLELIKEIALFIKNDEGNKVAGLLAITWGNWMHIHALWVDETLRRTGQGSRMLQAAEQEALVRGCQRVCVDTFSFQAREFYEKQGYRLQMTLEQIPLHHRQHYLVKYLEPSVSAFSTINNKD</sequence>
<reference evidence="2" key="1">
    <citation type="submission" date="2001-06" db="EMBL/GenBank/DDBJ databases">
        <title>Isolation and characterization of hrp-like gene on the pathogenicity associated plasmid of Erwinia herbicola pv. gypsophila.</title>
        <authorList>
            <person name="Nizan-Koren R."/>
            <person name="Manulis S."/>
            <person name="Valinsky L."/>
            <person name="Barash I."/>
        </authorList>
    </citation>
    <scope>NUCLEOTIDE SEQUENCE</scope>
</reference>
<dbReference type="InterPro" id="IPR000182">
    <property type="entry name" value="GNAT_dom"/>
</dbReference>
<name>Q937I1_ENTAG</name>
<dbReference type="SUPFAM" id="SSF55729">
    <property type="entry name" value="Acyl-CoA N-acyltransferases (Nat)"/>
    <property type="match status" value="1"/>
</dbReference>
<dbReference type="EMBL" id="X99768">
    <property type="protein sequence ID" value="CAC43017.1"/>
    <property type="molecule type" value="Genomic_DNA"/>
</dbReference>
<organism evidence="2">
    <name type="scientific">Enterobacter agglomerans</name>
    <name type="common">Erwinia herbicola</name>
    <name type="synonym">Pantoea agglomerans</name>
    <dbReference type="NCBI Taxonomy" id="549"/>
    <lineage>
        <taxon>Bacteria</taxon>
        <taxon>Pseudomonadati</taxon>
        <taxon>Pseudomonadota</taxon>
        <taxon>Gammaproteobacteria</taxon>
        <taxon>Enterobacterales</taxon>
        <taxon>Erwiniaceae</taxon>
        <taxon>Pantoea</taxon>
        <taxon>Pantoea agglomerans group</taxon>
    </lineage>
</organism>